<evidence type="ECO:0000313" key="8">
    <source>
        <dbReference type="EMBL" id="SDR26781.1"/>
    </source>
</evidence>
<dbReference type="EC" id="3.1.-.-" evidence="5"/>
<dbReference type="STRING" id="35622.SAMN04489764_4619"/>
<accession>A0A1H1HMW6</accession>
<dbReference type="SUPFAM" id="SSF53098">
    <property type="entry name" value="Ribonuclease H-like"/>
    <property type="match status" value="1"/>
</dbReference>
<dbReference type="NCBIfam" id="TIGR00250">
    <property type="entry name" value="RNAse_H_YqgF"/>
    <property type="match status" value="1"/>
</dbReference>
<keyword evidence="2 5" id="KW-0690">Ribosome biogenesis</keyword>
<evidence type="ECO:0000256" key="5">
    <source>
        <dbReference type="HAMAP-Rule" id="MF_00651"/>
    </source>
</evidence>
<feature type="domain" description="YqgF/RNase H-like" evidence="7">
    <location>
        <begin position="4"/>
        <end position="103"/>
    </location>
</feature>
<dbReference type="InterPro" id="IPR006641">
    <property type="entry name" value="YqgF/RNaseH-like_dom"/>
</dbReference>
<keyword evidence="9" id="KW-1185">Reference proteome</keyword>
<comment type="function">
    <text evidence="5">Could be a nuclease involved in processing of the 5'-end of pre-16S rRNA.</text>
</comment>
<gene>
    <name evidence="8" type="ORF">SAMN04489764_4619</name>
</gene>
<evidence type="ECO:0000256" key="1">
    <source>
        <dbReference type="ARBA" id="ARBA00022490"/>
    </source>
</evidence>
<comment type="subcellular location">
    <subcellularLocation>
        <location evidence="5">Cytoplasm</location>
    </subcellularLocation>
</comment>
<evidence type="ECO:0000259" key="7">
    <source>
        <dbReference type="SMART" id="SM00732"/>
    </source>
</evidence>
<feature type="region of interest" description="Disordered" evidence="6">
    <location>
        <begin position="138"/>
        <end position="179"/>
    </location>
</feature>
<keyword evidence="3 5" id="KW-0540">Nuclease</keyword>
<dbReference type="GO" id="GO:0004518">
    <property type="term" value="F:nuclease activity"/>
    <property type="evidence" value="ECO:0007669"/>
    <property type="project" value="UniProtKB-KW"/>
</dbReference>
<dbReference type="SMART" id="SM00732">
    <property type="entry name" value="YqgFc"/>
    <property type="match status" value="1"/>
</dbReference>
<dbReference type="Pfam" id="PF03652">
    <property type="entry name" value="RuvX"/>
    <property type="match status" value="1"/>
</dbReference>
<comment type="similarity">
    <text evidence="5">Belongs to the YqgF HJR family.</text>
</comment>
<dbReference type="Gene3D" id="3.30.420.140">
    <property type="entry name" value="YqgF/RNase H-like domain"/>
    <property type="match status" value="1"/>
</dbReference>
<sequence>MRQGVRLGIDVGSVRVGVARSDPSGLLATPVETVRRGKGDLRRIREIADEHEAIEVVVGLPTSLSGREGPAAAAARSFAERLAVRLAPIPVRLVDERFTTVTAQQSLRASGVRAKKQRGVVDQAAAVVLLQTALDGERATGFPPGRLVPPSTSDSQEEDDTSAGNGGRGSGRRRRGGKR</sequence>
<dbReference type="CDD" id="cd16964">
    <property type="entry name" value="YqgF"/>
    <property type="match status" value="1"/>
</dbReference>
<evidence type="ECO:0000313" key="9">
    <source>
        <dbReference type="Proteomes" id="UP000217103"/>
    </source>
</evidence>
<dbReference type="HAMAP" id="MF_00651">
    <property type="entry name" value="Nuclease_YqgF"/>
    <property type="match status" value="1"/>
</dbReference>
<dbReference type="AlphaFoldDB" id="A0A1H1HMW6"/>
<keyword evidence="4 5" id="KW-0378">Hydrolase</keyword>
<feature type="compositionally biased region" description="Basic residues" evidence="6">
    <location>
        <begin position="170"/>
        <end position="179"/>
    </location>
</feature>
<dbReference type="GO" id="GO:0016788">
    <property type="term" value="F:hydrolase activity, acting on ester bonds"/>
    <property type="evidence" value="ECO:0007669"/>
    <property type="project" value="UniProtKB-UniRule"/>
</dbReference>
<evidence type="ECO:0000256" key="2">
    <source>
        <dbReference type="ARBA" id="ARBA00022517"/>
    </source>
</evidence>
<dbReference type="InterPro" id="IPR037027">
    <property type="entry name" value="YqgF/RNaseH-like_dom_sf"/>
</dbReference>
<protein>
    <recommendedName>
        <fullName evidence="5">Putative pre-16S rRNA nuclease</fullName>
        <ecNumber evidence="5">3.1.-.-</ecNumber>
    </recommendedName>
</protein>
<evidence type="ECO:0000256" key="4">
    <source>
        <dbReference type="ARBA" id="ARBA00022801"/>
    </source>
</evidence>
<keyword evidence="1 5" id="KW-0963">Cytoplasm</keyword>
<dbReference type="PANTHER" id="PTHR33317:SF4">
    <property type="entry name" value="POLYNUCLEOTIDYL TRANSFERASE, RIBONUCLEASE H-LIKE SUPERFAMILY PROTEIN"/>
    <property type="match status" value="1"/>
</dbReference>
<dbReference type="InterPro" id="IPR005227">
    <property type="entry name" value="YqgF"/>
</dbReference>
<proteinExistence type="inferred from homology"/>
<dbReference type="InterPro" id="IPR012337">
    <property type="entry name" value="RNaseH-like_sf"/>
</dbReference>
<organism evidence="8 9">
    <name type="scientific">Thermostaphylospora chromogena</name>
    <dbReference type="NCBI Taxonomy" id="35622"/>
    <lineage>
        <taxon>Bacteria</taxon>
        <taxon>Bacillati</taxon>
        <taxon>Actinomycetota</taxon>
        <taxon>Actinomycetes</taxon>
        <taxon>Streptosporangiales</taxon>
        <taxon>Thermomonosporaceae</taxon>
        <taxon>Thermostaphylospora</taxon>
    </lineage>
</organism>
<dbReference type="Proteomes" id="UP000217103">
    <property type="component" value="Unassembled WGS sequence"/>
</dbReference>
<name>A0A1H1HMW6_9ACTN</name>
<dbReference type="OrthoDB" id="9790539at2"/>
<reference evidence="8 9" key="1">
    <citation type="submission" date="2016-10" db="EMBL/GenBank/DDBJ databases">
        <authorList>
            <person name="de Groot N.N."/>
        </authorList>
    </citation>
    <scope>NUCLEOTIDE SEQUENCE [LARGE SCALE GENOMIC DNA]</scope>
    <source>
        <strain evidence="8 9">DSM 43794</strain>
    </source>
</reference>
<evidence type="ECO:0000256" key="6">
    <source>
        <dbReference type="SAM" id="MobiDB-lite"/>
    </source>
</evidence>
<dbReference type="EMBL" id="FNKK01000002">
    <property type="protein sequence ID" value="SDR26781.1"/>
    <property type="molecule type" value="Genomic_DNA"/>
</dbReference>
<dbReference type="FunFam" id="3.30.420.140:FF:000005">
    <property type="entry name" value="Putative pre-16S rRNA nuclease"/>
    <property type="match status" value="1"/>
</dbReference>
<evidence type="ECO:0000256" key="3">
    <source>
        <dbReference type="ARBA" id="ARBA00022722"/>
    </source>
</evidence>
<dbReference type="PANTHER" id="PTHR33317">
    <property type="entry name" value="POLYNUCLEOTIDYL TRANSFERASE, RIBONUCLEASE H-LIKE SUPERFAMILY PROTEIN"/>
    <property type="match status" value="1"/>
</dbReference>
<dbReference type="GO" id="GO:0005829">
    <property type="term" value="C:cytosol"/>
    <property type="evidence" value="ECO:0007669"/>
    <property type="project" value="TreeGrafter"/>
</dbReference>
<dbReference type="RefSeq" id="WP_093261906.1">
    <property type="nucleotide sequence ID" value="NZ_FNKK01000002.1"/>
</dbReference>
<dbReference type="GO" id="GO:0000967">
    <property type="term" value="P:rRNA 5'-end processing"/>
    <property type="evidence" value="ECO:0007669"/>
    <property type="project" value="UniProtKB-UniRule"/>
</dbReference>